<sequence length="61" mass="6517">MSPRLMLPLDGPVWVLVMLRRGRGMRGVVVLAVGGVRVPCAGVAVAVLVMWRASMSGRVMV</sequence>
<dbReference type="EMBL" id="UFYA01000001">
    <property type="protein sequence ID" value="STD14630.1"/>
    <property type="molecule type" value="Genomic_DNA"/>
</dbReference>
<comment type="caution">
    <text evidence="2">The sequence shown here is derived from an EMBL/GenBank/DDBJ whole genome shotgun (WGS) entry which is preliminary data.</text>
</comment>
<dbReference type="AlphaFoldDB" id="A0AA46BPY9"/>
<keyword evidence="1" id="KW-0472">Membrane</keyword>
<evidence type="ECO:0000313" key="3">
    <source>
        <dbReference type="Proteomes" id="UP000254118"/>
    </source>
</evidence>
<proteinExistence type="predicted"/>
<evidence type="ECO:0000256" key="1">
    <source>
        <dbReference type="SAM" id="Phobius"/>
    </source>
</evidence>
<protein>
    <submittedName>
        <fullName evidence="2">Uncharacterized protein</fullName>
    </submittedName>
</protein>
<reference evidence="2 3" key="1">
    <citation type="submission" date="2018-06" db="EMBL/GenBank/DDBJ databases">
        <authorList>
            <consortium name="Pathogen Informatics"/>
            <person name="Doyle S."/>
        </authorList>
    </citation>
    <scope>NUCLEOTIDE SEQUENCE [LARGE SCALE GENOMIC DNA]</scope>
    <source>
        <strain evidence="2 3">NCTC7915</strain>
    </source>
</reference>
<dbReference type="Proteomes" id="UP000254118">
    <property type="component" value="Unassembled WGS sequence"/>
</dbReference>
<accession>A0AA46BPY9</accession>
<keyword evidence="1" id="KW-0812">Transmembrane</keyword>
<evidence type="ECO:0000313" key="2">
    <source>
        <dbReference type="EMBL" id="STD14630.1"/>
    </source>
</evidence>
<keyword evidence="1" id="KW-1133">Transmembrane helix</keyword>
<gene>
    <name evidence="2" type="ORF">NCTC7915_02135</name>
</gene>
<name>A0AA46BPY9_9MICO</name>
<organism evidence="2 3">
    <name type="scientific">Dermatophilus congolensis</name>
    <dbReference type="NCBI Taxonomy" id="1863"/>
    <lineage>
        <taxon>Bacteria</taxon>
        <taxon>Bacillati</taxon>
        <taxon>Actinomycetota</taxon>
        <taxon>Actinomycetes</taxon>
        <taxon>Micrococcales</taxon>
        <taxon>Dermatophilaceae</taxon>
        <taxon>Dermatophilus</taxon>
    </lineage>
</organism>
<feature type="transmembrane region" description="Helical" evidence="1">
    <location>
        <begin position="28"/>
        <end position="51"/>
    </location>
</feature>